<name>A0A2R2MKX2_LINAN</name>
<keyword evidence="2" id="KW-1185">Reference proteome</keyword>
<feature type="region of interest" description="Disordered" evidence="1">
    <location>
        <begin position="1031"/>
        <end position="1054"/>
    </location>
</feature>
<feature type="compositionally biased region" description="Basic and acidic residues" evidence="1">
    <location>
        <begin position="884"/>
        <end position="920"/>
    </location>
</feature>
<feature type="compositionally biased region" description="Polar residues" evidence="1">
    <location>
        <begin position="180"/>
        <end position="192"/>
    </location>
</feature>
<feature type="compositionally biased region" description="Polar residues" evidence="1">
    <location>
        <begin position="1155"/>
        <end position="1168"/>
    </location>
</feature>
<feature type="compositionally biased region" description="Low complexity" evidence="1">
    <location>
        <begin position="2369"/>
        <end position="2394"/>
    </location>
</feature>
<feature type="compositionally biased region" description="Low complexity" evidence="1">
    <location>
        <begin position="2222"/>
        <end position="2235"/>
    </location>
</feature>
<feature type="region of interest" description="Disordered" evidence="1">
    <location>
        <begin position="2106"/>
        <end position="2130"/>
    </location>
</feature>
<feature type="compositionally biased region" description="Basic and acidic residues" evidence="1">
    <location>
        <begin position="927"/>
        <end position="936"/>
    </location>
</feature>
<dbReference type="Proteomes" id="UP000085678">
    <property type="component" value="Unplaced"/>
</dbReference>
<feature type="compositionally biased region" description="Basic and acidic residues" evidence="1">
    <location>
        <begin position="757"/>
        <end position="777"/>
    </location>
</feature>
<feature type="compositionally biased region" description="Polar residues" evidence="1">
    <location>
        <begin position="2115"/>
        <end position="2130"/>
    </location>
</feature>
<feature type="compositionally biased region" description="Basic and acidic residues" evidence="1">
    <location>
        <begin position="46"/>
        <end position="59"/>
    </location>
</feature>
<feature type="compositionally biased region" description="Basic and acidic residues" evidence="1">
    <location>
        <begin position="139"/>
        <end position="148"/>
    </location>
</feature>
<evidence type="ECO:0000313" key="2">
    <source>
        <dbReference type="Proteomes" id="UP000085678"/>
    </source>
</evidence>
<feature type="region of interest" description="Disordered" evidence="1">
    <location>
        <begin position="1067"/>
        <end position="1088"/>
    </location>
</feature>
<feature type="region of interest" description="Disordered" evidence="1">
    <location>
        <begin position="1"/>
        <end position="59"/>
    </location>
</feature>
<feature type="region of interest" description="Disordered" evidence="1">
    <location>
        <begin position="680"/>
        <end position="780"/>
    </location>
</feature>
<accession>A0A2R2MKX2</accession>
<evidence type="ECO:0000313" key="3">
    <source>
        <dbReference type="RefSeq" id="XP_023930712.1"/>
    </source>
</evidence>
<feature type="compositionally biased region" description="Polar residues" evidence="1">
    <location>
        <begin position="1031"/>
        <end position="1043"/>
    </location>
</feature>
<feature type="region of interest" description="Disordered" evidence="1">
    <location>
        <begin position="1781"/>
        <end position="1880"/>
    </location>
</feature>
<organism evidence="2 3">
    <name type="scientific">Lingula anatina</name>
    <name type="common">Brachiopod</name>
    <name type="synonym">Lingula unguis</name>
    <dbReference type="NCBI Taxonomy" id="7574"/>
    <lineage>
        <taxon>Eukaryota</taxon>
        <taxon>Metazoa</taxon>
        <taxon>Spiralia</taxon>
        <taxon>Lophotrochozoa</taxon>
        <taxon>Brachiopoda</taxon>
        <taxon>Linguliformea</taxon>
        <taxon>Lingulata</taxon>
        <taxon>Lingulida</taxon>
        <taxon>Linguloidea</taxon>
        <taxon>Lingulidae</taxon>
        <taxon>Lingula</taxon>
    </lineage>
</organism>
<feature type="compositionally biased region" description="Polar residues" evidence="1">
    <location>
        <begin position="2441"/>
        <end position="2453"/>
    </location>
</feature>
<feature type="region of interest" description="Disordered" evidence="1">
    <location>
        <begin position="2143"/>
        <end position="2510"/>
    </location>
</feature>
<feature type="region of interest" description="Disordered" evidence="1">
    <location>
        <begin position="1663"/>
        <end position="1725"/>
    </location>
</feature>
<feature type="compositionally biased region" description="Polar residues" evidence="1">
    <location>
        <begin position="1803"/>
        <end position="1824"/>
    </location>
</feature>
<feature type="region of interest" description="Disordered" evidence="1">
    <location>
        <begin position="1130"/>
        <end position="1261"/>
    </location>
</feature>
<dbReference type="KEGG" id="lak:112041558"/>
<feature type="compositionally biased region" description="Polar residues" evidence="1">
    <location>
        <begin position="1"/>
        <end position="10"/>
    </location>
</feature>
<dbReference type="RefSeq" id="XP_023930712.1">
    <property type="nucleotide sequence ID" value="XM_024074944.1"/>
</dbReference>
<feature type="compositionally biased region" description="Polar residues" evidence="1">
    <location>
        <begin position="2341"/>
        <end position="2368"/>
    </location>
</feature>
<feature type="compositionally biased region" description="Low complexity" evidence="1">
    <location>
        <begin position="2297"/>
        <end position="2309"/>
    </location>
</feature>
<gene>
    <name evidence="3" type="primary">LOC112041558</name>
</gene>
<dbReference type="InParanoid" id="A0A2R2MKX2"/>
<feature type="compositionally biased region" description="Polar residues" evidence="1">
    <location>
        <begin position="1244"/>
        <end position="1261"/>
    </location>
</feature>
<feature type="compositionally biased region" description="Basic and acidic residues" evidence="1">
    <location>
        <begin position="1865"/>
        <end position="1876"/>
    </location>
</feature>
<feature type="compositionally biased region" description="Basic and acidic residues" evidence="1">
    <location>
        <begin position="1673"/>
        <end position="1686"/>
    </location>
</feature>
<evidence type="ECO:0000256" key="1">
    <source>
        <dbReference type="SAM" id="MobiDB-lite"/>
    </source>
</evidence>
<reference evidence="3" key="1">
    <citation type="submission" date="2025-08" db="UniProtKB">
        <authorList>
            <consortium name="RefSeq"/>
        </authorList>
    </citation>
    <scope>IDENTIFICATION</scope>
    <source>
        <tissue evidence="3">Gonads</tissue>
    </source>
</reference>
<feature type="compositionally biased region" description="Basic and acidic residues" evidence="1">
    <location>
        <begin position="2406"/>
        <end position="2417"/>
    </location>
</feature>
<feature type="compositionally biased region" description="Polar residues" evidence="1">
    <location>
        <begin position="111"/>
        <end position="120"/>
    </location>
</feature>
<feature type="compositionally biased region" description="Basic and acidic residues" evidence="1">
    <location>
        <begin position="2310"/>
        <end position="2326"/>
    </location>
</feature>
<feature type="region of interest" description="Disordered" evidence="1">
    <location>
        <begin position="453"/>
        <end position="518"/>
    </location>
</feature>
<feature type="compositionally biased region" description="Polar residues" evidence="1">
    <location>
        <begin position="1182"/>
        <end position="1191"/>
    </location>
</feature>
<feature type="compositionally biased region" description="Basic and acidic residues" evidence="1">
    <location>
        <begin position="1700"/>
        <end position="1716"/>
    </location>
</feature>
<protein>
    <submittedName>
        <fullName evidence="3">Uncharacterized protein LOC112041558</fullName>
    </submittedName>
</protein>
<feature type="compositionally biased region" description="Basic and acidic residues" evidence="1">
    <location>
        <begin position="2238"/>
        <end position="2252"/>
    </location>
</feature>
<dbReference type="GeneID" id="112041558"/>
<feature type="compositionally biased region" description="Basic and acidic residues" evidence="1">
    <location>
        <begin position="1169"/>
        <end position="1181"/>
    </location>
</feature>
<sequence>MESEQNNSHSCIRPDSPVEVDLTPKLPNFREANYEHSQSHNFSTQSREEGTQPKECCHGDPDCGRIKKEQLLKKSSSPEGFDVCLDSHTCFNAPASIVDTGISEHRDISTLAKNNPSTCNQKEKGERKNSRATISDSQRGGEREKKTDYNSISPSLGFGSCKNHLSEDKQNTESKFVFSEPQNTSGSGNNYSDLKAKSYDSLLRECHSSNNDVYKNKFGEYDEKEKIGAVGLSSQHKQDFSHSGKQNEYEFDQAATLSLQLNEVNHFSSEDFSRDWHSASHSNDTTELVLVESRVTTHSTIGETYNPDFGTVTASVKASKNHKSSSSSLRNPVEINAVEEKGNSVERTVKSIDGQEKERRETLIINSADTTGGLEEAEGFLSDSEFFTTANESTFLLLDHFTSTHPASDHKQKQHLIETDVHTSPRPENHNKSSINIHIRGQRAHADEVISIHKKGQRAPVEGNLQSISTQRAEREDTLPTTGKDQLVKSRKSEFSSRKYKIDGGDNNYSTTNDDNGDGSTRLFALGSEDIIFAEQESHFPNEGHHFLKKNPIFPGGVSASGQQLEKDRRKEGGVVSEGSACVGQDDNHHIVKSQEFNSSPAIIPLLCKATTLIPAQSLSDYNNYNSNNTQQQPWRQVTSDYYYTATQESPAEGRNITSPTSNWVCLSATTSTSDLLPRLNRGTVGFTGEEKNSVESTEDRKQSTVKTQNGDDDVVVHDTERKLRRNSSESCTTGQDQREKKRGRGNFGKCVPNELTTKKEEQLNGEDRGAEEENCRKSTHNYSEKCTQFSVEKQTGTVNANVNVASIGKQSAVYLNNEPLNTADVQSKCIPEANGHNDDFVDAPGSLVIVDKNYSDHWSSPLLDISNSSSNYRYIDDGKLLPEKQGKSDKVFSDGIRESADSLNEDKKKNKKEKEKSVRDSVASVCEKKSEKDHSQLPSVVDTEGTLTELRDSSTPIADTLKTPVRGHSQVDRVTNQNIDSDQADYQATSLRRSDSINTIADQVVDTGELSSIQVRDPKDVGAVPITVLSSTQVSEPQGNQSGRKKNPQRQRIVTSSTGKRILNQNFSPASKKTRREKKNQILAENFSRSFTRESEISKEDFNSREEETDVGNQIRILTGYFKETGVKTKTGKRKSLLTNPSPQREKITGGQGSKNLTPGYSPVSTKTDSRKNTSRERSRILTQLQSTPTFKGKHSFNEVALKRSSDTSKTNPTSKKQGRDSEASQSDLNPSKKFKGGVTSEAGDQNKQTFPVTDGDTLNPSLQVNCSLEKNSTQSADISGCSETSDITKVFKKSSTTVFKASHNSGCGGDKIRKDTNLPNSPSLGYESCERNAATLGEVTATDAVDDISHTALPEGKGASRSKHRQITGLEGNSSVLNTKTSVTGTEVKTCDKWEDLKGVTIGTAVNEVVTLNDDYSGGGDSDINDSGIDVIRRHAYKWGALISPDSDPVKATVKPTHDTDVTFKLTATGDAGHPSNLKDVTNHLRNSPFVSQIPLGGGEKSSHNDIGGETGEIEGKSVGSCNISQNDNSLYVNTNVNSETVHYSVDKSDRNIEFTGTPSHHWRNDSLNTTAELSVNESSLGSTQKRKRKLSRRGLSNLFQRRSKKVKPCVEEAGDTVDKNIAPVIINAEKSKENRDQKIQKKVGRVTRALLPDRLKVTKHKKTTITTKESGVKKQDSYSDKHPSNPPRQSPSVNLIIKDRTNLPSNEDLRSGEGHQTPKLKLKEKLTQEALETPLGDENPFLGVKNQLLSNLKINKKVSAEQEKVILQTYTVKMERQNPLLRVPNSSSPGSLGARGNPHLRNSGSQLSRNKGGSPMVSQTLPLKLASSSKISSNKTKKQKKQQQEGLNAASPLEKGQVVDNSSKEGSQEERGSRTPVLGVLSAGKDMETKGGRRKIMGLFETADKRKVPQAGETECAKHIGDTEHSRLIPDDFDDDLIADVDGNCNVTVTGTAWNSSSIPRLNGSCLPTESTPRFNQSGKTVSHGVSTLNSKLISVKDKSEKKESLRTDYSGSYIKNNSKTSLMSGDSKTDLNVGNKRVLQSPDEQNMLKFVKTNSVSNGAKASEKVSSDLMEHSAMVTESSNHIEAHSATTRSNHDKNVHDVEHTHDSKVNAKQQNDSVVEGTLSQEETKEIIIETIFPSKVRDSPSPSRGQREEPTVEQVPSVVRNPKTRSASQLPMHLEKSFRTSSMRSNLKDQKSILPTHLEKTQSQSKLRKTLSRASMMKSAAKIASNKLKMENTSEGHEKGDTDESGGQVQNIHGHTVPVLDASKLSKSKLQPRGSVQKTKTSEEKSSQLPVKSPSSKVSHVTDKQPIRRSPLRQDSRGSGIQDKTKDRFGSQGSVASDSSNKVSKTLAVSGQKSNNIVPTSNSRRSMSPRSPSTSSIPRRSLSPKTTGSKMSPTRKRNDSTGSDRRGSTSSSLSKGNIEKVRSSVPDKSLVTRQETKNTSPKASDSRRMAGTPSGGRGVGGVTPTQRTRQAGASGVPRTPLTSAPPPQKPTSSKPKTHCSSRYSNHFEIDFTYLSSILSKKRFSPKKSMLSRMTSNNLFLNFYKV</sequence>
<feature type="region of interest" description="Disordered" evidence="1">
    <location>
        <begin position="884"/>
        <end position="940"/>
    </location>
</feature>
<feature type="region of interest" description="Disordered" evidence="1">
    <location>
        <begin position="108"/>
        <end position="192"/>
    </location>
</feature>
<proteinExistence type="predicted"/>
<feature type="compositionally biased region" description="Basic and acidic residues" evidence="1">
    <location>
        <begin position="689"/>
        <end position="703"/>
    </location>
</feature>
<feature type="compositionally biased region" description="Basic and acidic residues" evidence="1">
    <location>
        <begin position="486"/>
        <end position="504"/>
    </location>
</feature>